<name>A0A918I2S8_9ACTN</name>
<accession>A0A918I2S8</accession>
<protein>
    <submittedName>
        <fullName evidence="2">Uncharacterized protein</fullName>
    </submittedName>
</protein>
<evidence type="ECO:0000313" key="3">
    <source>
        <dbReference type="Proteomes" id="UP000636661"/>
    </source>
</evidence>
<evidence type="ECO:0000256" key="1">
    <source>
        <dbReference type="SAM" id="MobiDB-lite"/>
    </source>
</evidence>
<feature type="region of interest" description="Disordered" evidence="1">
    <location>
        <begin position="1"/>
        <end position="28"/>
    </location>
</feature>
<proteinExistence type="predicted"/>
<reference evidence="2" key="1">
    <citation type="journal article" date="2014" name="Int. J. Syst. Evol. Microbiol.">
        <title>Complete genome sequence of Corynebacterium casei LMG S-19264T (=DSM 44701T), isolated from a smear-ripened cheese.</title>
        <authorList>
            <consortium name="US DOE Joint Genome Institute (JGI-PGF)"/>
            <person name="Walter F."/>
            <person name="Albersmeier A."/>
            <person name="Kalinowski J."/>
            <person name="Ruckert C."/>
        </authorList>
    </citation>
    <scope>NUCLEOTIDE SEQUENCE</scope>
    <source>
        <strain evidence="2">JCM 4391</strain>
    </source>
</reference>
<evidence type="ECO:0000313" key="2">
    <source>
        <dbReference type="EMBL" id="GGU60008.1"/>
    </source>
</evidence>
<dbReference type="Proteomes" id="UP000636661">
    <property type="component" value="Unassembled WGS sequence"/>
</dbReference>
<dbReference type="EMBL" id="BMTP01000018">
    <property type="protein sequence ID" value="GGU60008.1"/>
    <property type="molecule type" value="Genomic_DNA"/>
</dbReference>
<organism evidence="2 3">
    <name type="scientific">Streptomyces lavendofoliae</name>
    <dbReference type="NCBI Taxonomy" id="67314"/>
    <lineage>
        <taxon>Bacteria</taxon>
        <taxon>Bacillati</taxon>
        <taxon>Actinomycetota</taxon>
        <taxon>Actinomycetes</taxon>
        <taxon>Kitasatosporales</taxon>
        <taxon>Streptomycetaceae</taxon>
        <taxon>Streptomyces</taxon>
    </lineage>
</organism>
<sequence length="89" mass="9531">MCCTTPGIAEIGTGSLTPSRTNAGRMRSAGWSRVSATIRRITGVVRSRRGRAPGKDPYEVIRPRYARATPALADTVPDGPAPREAARPR</sequence>
<gene>
    <name evidence="2" type="ORF">GCM10010274_56060</name>
</gene>
<reference evidence="2" key="2">
    <citation type="submission" date="2020-09" db="EMBL/GenBank/DDBJ databases">
        <authorList>
            <person name="Sun Q."/>
            <person name="Ohkuma M."/>
        </authorList>
    </citation>
    <scope>NUCLEOTIDE SEQUENCE</scope>
    <source>
        <strain evidence="2">JCM 4391</strain>
    </source>
</reference>
<comment type="caution">
    <text evidence="2">The sequence shown here is derived from an EMBL/GenBank/DDBJ whole genome shotgun (WGS) entry which is preliminary data.</text>
</comment>
<dbReference type="AlphaFoldDB" id="A0A918I2S8"/>
<feature type="region of interest" description="Disordered" evidence="1">
    <location>
        <begin position="69"/>
        <end position="89"/>
    </location>
</feature>
<keyword evidence="3" id="KW-1185">Reference proteome</keyword>